<accession>A0AAE0K7I8</accession>
<dbReference type="EMBL" id="JAULSN010000005">
    <property type="protein sequence ID" value="KAK3371574.1"/>
    <property type="molecule type" value="Genomic_DNA"/>
</dbReference>
<keyword evidence="4" id="KW-1185">Reference proteome</keyword>
<proteinExistence type="predicted"/>
<gene>
    <name evidence="3" type="ORF">B0T24DRAFT_325439</name>
</gene>
<feature type="signal peptide" evidence="2">
    <location>
        <begin position="1"/>
        <end position="31"/>
    </location>
</feature>
<evidence type="ECO:0000256" key="2">
    <source>
        <dbReference type="SAM" id="SignalP"/>
    </source>
</evidence>
<name>A0AAE0K7I8_9PEZI</name>
<feature type="region of interest" description="Disordered" evidence="1">
    <location>
        <begin position="96"/>
        <end position="165"/>
    </location>
</feature>
<feature type="compositionally biased region" description="Basic residues" evidence="1">
    <location>
        <begin position="98"/>
        <end position="109"/>
    </location>
</feature>
<reference evidence="3" key="2">
    <citation type="submission" date="2023-06" db="EMBL/GenBank/DDBJ databases">
        <authorList>
            <consortium name="Lawrence Berkeley National Laboratory"/>
            <person name="Haridas S."/>
            <person name="Hensen N."/>
            <person name="Bonometti L."/>
            <person name="Westerberg I."/>
            <person name="Brannstrom I.O."/>
            <person name="Guillou S."/>
            <person name="Cros-Aarteil S."/>
            <person name="Calhoun S."/>
            <person name="Kuo A."/>
            <person name="Mondo S."/>
            <person name="Pangilinan J."/>
            <person name="Riley R."/>
            <person name="Labutti K."/>
            <person name="Andreopoulos B."/>
            <person name="Lipzen A."/>
            <person name="Chen C."/>
            <person name="Yanf M."/>
            <person name="Daum C."/>
            <person name="Ng V."/>
            <person name="Clum A."/>
            <person name="Steindorff A."/>
            <person name="Ohm R."/>
            <person name="Martin F."/>
            <person name="Silar P."/>
            <person name="Natvig D."/>
            <person name="Lalanne C."/>
            <person name="Gautier V."/>
            <person name="Ament-Velasquez S.L."/>
            <person name="Kruys A."/>
            <person name="Hutchinson M.I."/>
            <person name="Powell A.J."/>
            <person name="Barry K."/>
            <person name="Miller A.N."/>
            <person name="Grigoriev I.V."/>
            <person name="Debuchy R."/>
            <person name="Gladieux P."/>
            <person name="Thoren M.H."/>
            <person name="Johannesson H."/>
        </authorList>
    </citation>
    <scope>NUCLEOTIDE SEQUENCE</scope>
    <source>
        <strain evidence="3">CBS 958.72</strain>
    </source>
</reference>
<dbReference type="AlphaFoldDB" id="A0AAE0K7I8"/>
<feature type="compositionally biased region" description="Basic and acidic residues" evidence="1">
    <location>
        <begin position="115"/>
        <end position="138"/>
    </location>
</feature>
<organism evidence="3 4">
    <name type="scientific">Lasiosphaeria ovina</name>
    <dbReference type="NCBI Taxonomy" id="92902"/>
    <lineage>
        <taxon>Eukaryota</taxon>
        <taxon>Fungi</taxon>
        <taxon>Dikarya</taxon>
        <taxon>Ascomycota</taxon>
        <taxon>Pezizomycotina</taxon>
        <taxon>Sordariomycetes</taxon>
        <taxon>Sordariomycetidae</taxon>
        <taxon>Sordariales</taxon>
        <taxon>Lasiosphaeriaceae</taxon>
        <taxon>Lasiosphaeria</taxon>
    </lineage>
</organism>
<sequence length="165" mass="18451">MAQIIHGTMKKGGAPATLLVLQFVFAPGSNARRFKNAKITMTFSAGHVVQISPYNKYFMFKSTTERKLSRSLSPSLEGAFGPAKASVGYTWKLERTRDRRRLRQSRGHHAAAGAEQRRGIQEDQHGQMDAKREQEHASPQRHPKLRADGGAAGEEKGQRAVRRRD</sequence>
<reference evidence="3" key="1">
    <citation type="journal article" date="2023" name="Mol. Phylogenet. Evol.">
        <title>Genome-scale phylogeny and comparative genomics of the fungal order Sordariales.</title>
        <authorList>
            <person name="Hensen N."/>
            <person name="Bonometti L."/>
            <person name="Westerberg I."/>
            <person name="Brannstrom I.O."/>
            <person name="Guillou S."/>
            <person name="Cros-Aarteil S."/>
            <person name="Calhoun S."/>
            <person name="Haridas S."/>
            <person name="Kuo A."/>
            <person name="Mondo S."/>
            <person name="Pangilinan J."/>
            <person name="Riley R."/>
            <person name="LaButti K."/>
            <person name="Andreopoulos B."/>
            <person name="Lipzen A."/>
            <person name="Chen C."/>
            <person name="Yan M."/>
            <person name="Daum C."/>
            <person name="Ng V."/>
            <person name="Clum A."/>
            <person name="Steindorff A."/>
            <person name="Ohm R.A."/>
            <person name="Martin F."/>
            <person name="Silar P."/>
            <person name="Natvig D.O."/>
            <person name="Lalanne C."/>
            <person name="Gautier V."/>
            <person name="Ament-Velasquez S.L."/>
            <person name="Kruys A."/>
            <person name="Hutchinson M.I."/>
            <person name="Powell A.J."/>
            <person name="Barry K."/>
            <person name="Miller A.N."/>
            <person name="Grigoriev I.V."/>
            <person name="Debuchy R."/>
            <person name="Gladieux P."/>
            <person name="Hiltunen Thoren M."/>
            <person name="Johannesson H."/>
        </authorList>
    </citation>
    <scope>NUCLEOTIDE SEQUENCE</scope>
    <source>
        <strain evidence="3">CBS 958.72</strain>
    </source>
</reference>
<evidence type="ECO:0000313" key="3">
    <source>
        <dbReference type="EMBL" id="KAK3371574.1"/>
    </source>
</evidence>
<comment type="caution">
    <text evidence="3">The sequence shown here is derived from an EMBL/GenBank/DDBJ whole genome shotgun (WGS) entry which is preliminary data.</text>
</comment>
<keyword evidence="2" id="KW-0732">Signal</keyword>
<evidence type="ECO:0000256" key="1">
    <source>
        <dbReference type="SAM" id="MobiDB-lite"/>
    </source>
</evidence>
<feature type="chain" id="PRO_5042112136" evidence="2">
    <location>
        <begin position="32"/>
        <end position="165"/>
    </location>
</feature>
<evidence type="ECO:0000313" key="4">
    <source>
        <dbReference type="Proteomes" id="UP001287356"/>
    </source>
</evidence>
<protein>
    <submittedName>
        <fullName evidence="3">Uncharacterized protein</fullName>
    </submittedName>
</protein>
<dbReference type="Proteomes" id="UP001287356">
    <property type="component" value="Unassembled WGS sequence"/>
</dbReference>